<feature type="domain" description="DNA primase/polymerase bifunctional N-terminal" evidence="2">
    <location>
        <begin position="27"/>
        <end position="146"/>
    </location>
</feature>
<feature type="compositionally biased region" description="Polar residues" evidence="1">
    <location>
        <begin position="278"/>
        <end position="292"/>
    </location>
</feature>
<organism evidence="3 4">
    <name type="scientific">Halobellus salinus</name>
    <dbReference type="NCBI Taxonomy" id="931585"/>
    <lineage>
        <taxon>Archaea</taxon>
        <taxon>Methanobacteriati</taxon>
        <taxon>Methanobacteriota</taxon>
        <taxon>Stenosarchaea group</taxon>
        <taxon>Halobacteria</taxon>
        <taxon>Halobacteriales</taxon>
        <taxon>Haloferacaceae</taxon>
        <taxon>Halobellus</taxon>
    </lineage>
</organism>
<keyword evidence="4" id="KW-1185">Reference proteome</keyword>
<feature type="region of interest" description="Disordered" evidence="1">
    <location>
        <begin position="278"/>
        <end position="323"/>
    </location>
</feature>
<name>A0A830ERS5_9EURY</name>
<evidence type="ECO:0000313" key="4">
    <source>
        <dbReference type="Proteomes" id="UP000653099"/>
    </source>
</evidence>
<dbReference type="SUPFAM" id="SSF56747">
    <property type="entry name" value="Prim-pol domain"/>
    <property type="match status" value="1"/>
</dbReference>
<evidence type="ECO:0000256" key="1">
    <source>
        <dbReference type="SAM" id="MobiDB-lite"/>
    </source>
</evidence>
<feature type="compositionally biased region" description="Basic and acidic residues" evidence="1">
    <location>
        <begin position="302"/>
        <end position="312"/>
    </location>
</feature>
<dbReference type="InterPro" id="IPR015330">
    <property type="entry name" value="DNA_primase/pol_bifunc_N"/>
</dbReference>
<evidence type="ECO:0000313" key="3">
    <source>
        <dbReference type="EMBL" id="GGJ17705.1"/>
    </source>
</evidence>
<dbReference type="RefSeq" id="WP_188788787.1">
    <property type="nucleotide sequence ID" value="NZ_BMOC01000039.1"/>
</dbReference>
<proteinExistence type="predicted"/>
<reference evidence="3" key="1">
    <citation type="journal article" date="2014" name="Int. J. Syst. Evol. Microbiol.">
        <title>Complete genome sequence of Corynebacterium casei LMG S-19264T (=DSM 44701T), isolated from a smear-ripened cheese.</title>
        <authorList>
            <consortium name="US DOE Joint Genome Institute (JGI-PGF)"/>
            <person name="Walter F."/>
            <person name="Albersmeier A."/>
            <person name="Kalinowski J."/>
            <person name="Ruckert C."/>
        </authorList>
    </citation>
    <scope>NUCLEOTIDE SEQUENCE</scope>
    <source>
        <strain evidence="3">JCM 14359</strain>
    </source>
</reference>
<dbReference type="EMBL" id="BMOC01000039">
    <property type="protein sequence ID" value="GGJ17705.1"/>
    <property type="molecule type" value="Genomic_DNA"/>
</dbReference>
<accession>A0A830ERS5</accession>
<reference evidence="3" key="2">
    <citation type="submission" date="2020-09" db="EMBL/GenBank/DDBJ databases">
        <authorList>
            <person name="Sun Q."/>
            <person name="Ohkuma M."/>
        </authorList>
    </citation>
    <scope>NUCLEOTIDE SEQUENCE</scope>
    <source>
        <strain evidence="3">JCM 14359</strain>
    </source>
</reference>
<comment type="caution">
    <text evidence="3">The sequence shown here is derived from an EMBL/GenBank/DDBJ whole genome shotgun (WGS) entry which is preliminary data.</text>
</comment>
<feature type="region of interest" description="Disordered" evidence="1">
    <location>
        <begin position="382"/>
        <end position="403"/>
    </location>
</feature>
<dbReference type="Pfam" id="PF09250">
    <property type="entry name" value="Prim-Pol"/>
    <property type="match status" value="1"/>
</dbReference>
<dbReference type="Proteomes" id="UP000653099">
    <property type="component" value="Unassembled WGS sequence"/>
</dbReference>
<protein>
    <recommendedName>
        <fullName evidence="2">DNA primase/polymerase bifunctional N-terminal domain-containing protein</fullName>
    </recommendedName>
</protein>
<gene>
    <name evidence="3" type="ORF">GCM10008995_29350</name>
</gene>
<dbReference type="AlphaFoldDB" id="A0A830ERS5"/>
<evidence type="ECO:0000259" key="2">
    <source>
        <dbReference type="Pfam" id="PF09250"/>
    </source>
</evidence>
<sequence length="422" mass="46535">MKRIPDQIRSYPLVRVCRPDCRSHNDCNHPGKRPVSSVKNPRPVQEVRNWVRTGGNYGVVPTEDNDLIILDSDSDLFTEIVTEQLPQTFSVRTGSGNYHFYYRSKVNENQSFKAGEDEFGSVRANRWHCVGPGSVHPETGEDYAISVNSELSVLTEDSYAEFTETVESRISGDYAVKTGGGGGGSLHGQKASELNTEPTEETLRVLGFINSDSRREEVAKVIDSDHPPRNTRVWASGFLYSVCGLTQKQIEKLLRETAVWATDSERTETEIRSLVRSSTNNSRASESVNLSKFLTADMDPEGSERRKTEESGSGRTLPGGENSMEYNTIENLTVYNADSVEEAEDGDRVIRVELTNMSGRGDDGEPVDTDFVTITKGTLRENGDFGVAPEFPGQSKSVGSADPDDLRLIASGLEEVADSIEE</sequence>